<dbReference type="EMBL" id="LWDL01000021">
    <property type="protein sequence ID" value="OQW51221.1"/>
    <property type="molecule type" value="Genomic_DNA"/>
</dbReference>
<evidence type="ECO:0000313" key="3">
    <source>
        <dbReference type="EMBL" id="OQW51221.1"/>
    </source>
</evidence>
<keyword evidence="2" id="KW-1133">Transmembrane helix</keyword>
<protein>
    <submittedName>
        <fullName evidence="3">Uncharacterized protein</fullName>
    </submittedName>
</protein>
<organism evidence="3 4">
    <name type="scientific">Candidatus Raskinella chloraquaticus</name>
    <dbReference type="NCBI Taxonomy" id="1951219"/>
    <lineage>
        <taxon>Bacteria</taxon>
        <taxon>Pseudomonadati</taxon>
        <taxon>Pseudomonadota</taxon>
        <taxon>Alphaproteobacteria</taxon>
        <taxon>Hyphomicrobiales</taxon>
        <taxon>Phreatobacteraceae</taxon>
        <taxon>Candidatus Raskinella</taxon>
    </lineage>
</organism>
<evidence type="ECO:0000256" key="2">
    <source>
        <dbReference type="SAM" id="Phobius"/>
    </source>
</evidence>
<dbReference type="Proteomes" id="UP000192872">
    <property type="component" value="Unassembled WGS sequence"/>
</dbReference>
<dbReference type="AlphaFoldDB" id="A0A1W9HVG5"/>
<evidence type="ECO:0000256" key="1">
    <source>
        <dbReference type="SAM" id="MobiDB-lite"/>
    </source>
</evidence>
<evidence type="ECO:0000313" key="4">
    <source>
        <dbReference type="Proteomes" id="UP000192872"/>
    </source>
</evidence>
<feature type="transmembrane region" description="Helical" evidence="2">
    <location>
        <begin position="47"/>
        <end position="70"/>
    </location>
</feature>
<sequence length="71" mass="7505">MVMTSHSDTLTSAAAPHDHSAHAHGHARAMQHTVTVVRRLSLFTMSAGWRVGGVIAVLAVMWAGVALVVFS</sequence>
<accession>A0A1W9HVG5</accession>
<keyword evidence="2" id="KW-0812">Transmembrane</keyword>
<name>A0A1W9HVG5_9HYPH</name>
<keyword evidence="2" id="KW-0472">Membrane</keyword>
<reference evidence="3 4" key="1">
    <citation type="journal article" date="2017" name="Water Res.">
        <title>Comammox in drinking water systems.</title>
        <authorList>
            <person name="Wang Y."/>
            <person name="Ma L."/>
            <person name="Mao Y."/>
            <person name="Jiang X."/>
            <person name="Xia Y."/>
            <person name="Yu K."/>
            <person name="Li B."/>
            <person name="Zhang T."/>
        </authorList>
    </citation>
    <scope>NUCLEOTIDE SEQUENCE [LARGE SCALE GENOMIC DNA]</scope>
    <source>
        <strain evidence="3">SG_bin8</strain>
    </source>
</reference>
<proteinExistence type="predicted"/>
<dbReference type="STRING" id="1827387.A4S15_12375"/>
<gene>
    <name evidence="3" type="ORF">A4S15_12375</name>
</gene>
<feature type="region of interest" description="Disordered" evidence="1">
    <location>
        <begin position="1"/>
        <end position="25"/>
    </location>
</feature>
<feature type="compositionally biased region" description="Polar residues" evidence="1">
    <location>
        <begin position="1"/>
        <end position="12"/>
    </location>
</feature>
<comment type="caution">
    <text evidence="3">The sequence shown here is derived from an EMBL/GenBank/DDBJ whole genome shotgun (WGS) entry which is preliminary data.</text>
</comment>